<name>A0ABU1FF72_9RHOB</name>
<dbReference type="Pfam" id="PF11363">
    <property type="entry name" value="DUF3164"/>
    <property type="match status" value="1"/>
</dbReference>
<reference evidence="1 2" key="1">
    <citation type="submission" date="2023-09" db="EMBL/GenBank/DDBJ databases">
        <title>Xinfangfangia sedmenti sp. nov., isolated the sedment.</title>
        <authorList>
            <person name="Xu L."/>
        </authorList>
    </citation>
    <scope>NUCLEOTIDE SEQUENCE [LARGE SCALE GENOMIC DNA]</scope>
    <source>
        <strain evidence="1 2">LG-4</strain>
    </source>
</reference>
<protein>
    <submittedName>
        <fullName evidence="1">DUF3164 family protein</fullName>
    </submittedName>
</protein>
<comment type="caution">
    <text evidence="1">The sequence shown here is derived from an EMBL/GenBank/DDBJ whole genome shotgun (WGS) entry which is preliminary data.</text>
</comment>
<dbReference type="RefSeq" id="WP_310459330.1">
    <property type="nucleotide sequence ID" value="NZ_JAVKPH010000054.1"/>
</dbReference>
<sequence>MTNHQSAFEPHPVPDGRIEVEGKPYMRDARGALVPLELVKATDQLEDQVVRKVMGFALALSAQVSRFKAHTFEDLGDFDALLAQEYGVTKGGAKGNRTYTSFDGCLRVSVRVADLIDFGPGLQTAKALIDECINEWAADSRAEIRAIVTRAFNTDREGQINRSEIFGLLRHDISEPRWVEAMRALREAMRVIGSKTYVRIEHRPAPDARWEAVTIDLASA</sequence>
<proteinExistence type="predicted"/>
<keyword evidence="2" id="KW-1185">Reference proteome</keyword>
<dbReference type="EMBL" id="JAVKPH010000054">
    <property type="protein sequence ID" value="MDR5655223.1"/>
    <property type="molecule type" value="Genomic_DNA"/>
</dbReference>
<gene>
    <name evidence="1" type="ORF">RGD00_21680</name>
</gene>
<dbReference type="Proteomes" id="UP001247754">
    <property type="component" value="Unassembled WGS sequence"/>
</dbReference>
<accession>A0ABU1FF72</accession>
<evidence type="ECO:0000313" key="1">
    <source>
        <dbReference type="EMBL" id="MDR5655223.1"/>
    </source>
</evidence>
<evidence type="ECO:0000313" key="2">
    <source>
        <dbReference type="Proteomes" id="UP001247754"/>
    </source>
</evidence>
<organism evidence="1 2">
    <name type="scientific">Ruixingdingia sedimenti</name>
    <dbReference type="NCBI Taxonomy" id="3073604"/>
    <lineage>
        <taxon>Bacteria</taxon>
        <taxon>Pseudomonadati</taxon>
        <taxon>Pseudomonadota</taxon>
        <taxon>Alphaproteobacteria</taxon>
        <taxon>Rhodobacterales</taxon>
        <taxon>Paracoccaceae</taxon>
        <taxon>Ruixingdingia</taxon>
    </lineage>
</organism>
<dbReference type="InterPro" id="IPR021505">
    <property type="entry name" value="Phage_B3_Orf6"/>
</dbReference>